<dbReference type="PANTHER" id="PTHR10947:SF0">
    <property type="entry name" value="PHENYLALANINE--TRNA LIGASE BETA SUBUNIT"/>
    <property type="match status" value="1"/>
</dbReference>
<evidence type="ECO:0000256" key="7">
    <source>
        <dbReference type="ARBA" id="ARBA00022598"/>
    </source>
</evidence>
<sequence length="589" mass="67001">MPTISVRYKDLMNLLGEKLDDEQVDQLLFDYGLELDQITCENETISNISNIKDEEKIYKIETPANRFDLLSVEGLAAALSYFMGKPTDRHIVLKKEKMSVIQVDSSVESIRPFVVGAIMRNVVFNPENYKSFIDLQDKLHSSIGRNRSIVSMGTHDLDTIQGPFVYKALPPSQIIFKPLNASQKYSADELIELYSKNSHLKPYLNIIKNFDKYPVILDANGVVCSMPPIINGEHSKLSIETKNIFIEITATDEHRANVALNSLVTAFSCYLEKKFQVDAISIEYDERTEISPNLSYRQEKLHVNLVNSRIGINETQPSMIRHLNRMGFNVKPFDENTLLVSVPPNRSDILHWYDLCEDVAISYGYNNIIKKMPSTNAITTVIYMNDISDKLRAEIAYYGYNEALTFSLYSKSDVFYKRDDLPSSVTSKECLDCVCILNPKTTECQMVRKSLIPGLLKTLSANQIYILPLKLFEVSDVVLMDLSNSNKASNQRNIAAVYMSTESSFQVIHGLLDKILNFLGLYNKTDYVLEKDETNIAYFSPRCAKIKLLKSNAIIGSIGIIHPKTIKNYEIPYIVSAFEFNLQMLLKYL</sequence>
<evidence type="ECO:0000256" key="12">
    <source>
        <dbReference type="ARBA" id="ARBA00022917"/>
    </source>
</evidence>
<keyword evidence="17" id="KW-1185">Reference proteome</keyword>
<evidence type="ECO:0000256" key="6">
    <source>
        <dbReference type="ARBA" id="ARBA00022490"/>
    </source>
</evidence>
<dbReference type="GO" id="GO:0004826">
    <property type="term" value="F:phenylalanine-tRNA ligase activity"/>
    <property type="evidence" value="ECO:0007669"/>
    <property type="project" value="UniProtKB-EC"/>
</dbReference>
<dbReference type="Pfam" id="PF18262">
    <property type="entry name" value="PhetRS_B1"/>
    <property type="match status" value="1"/>
</dbReference>
<comment type="cofactor">
    <cofactor evidence="1">
        <name>Mg(2+)</name>
        <dbReference type="ChEBI" id="CHEBI:18420"/>
    </cofactor>
</comment>
<proteinExistence type="inferred from homology"/>
<keyword evidence="7" id="KW-0436">Ligase</keyword>
<dbReference type="GO" id="GO:0006432">
    <property type="term" value="P:phenylalanyl-tRNA aminoacylation"/>
    <property type="evidence" value="ECO:0007669"/>
    <property type="project" value="InterPro"/>
</dbReference>
<dbReference type="InterPro" id="IPR005147">
    <property type="entry name" value="tRNA_synthase_B5-dom"/>
</dbReference>
<reference evidence="16 17" key="1">
    <citation type="submission" date="2016-04" db="EMBL/GenBank/DDBJ databases">
        <title>The genome of Intoshia linei affirms orthonectids as highly simplified spiralians.</title>
        <authorList>
            <person name="Mikhailov K.V."/>
            <person name="Slusarev G.S."/>
            <person name="Nikitin M.A."/>
            <person name="Logacheva M.D."/>
            <person name="Penin A."/>
            <person name="Aleoshin V."/>
            <person name="Panchin Y.V."/>
        </authorList>
    </citation>
    <scope>NUCLEOTIDE SEQUENCE [LARGE SCALE GENOMIC DNA]</scope>
    <source>
        <strain evidence="16">Intl2013</strain>
        <tissue evidence="16">Whole animal</tissue>
    </source>
</reference>
<evidence type="ECO:0000256" key="13">
    <source>
        <dbReference type="ARBA" id="ARBA00023146"/>
    </source>
</evidence>
<dbReference type="SMART" id="SM00873">
    <property type="entry name" value="B3_4"/>
    <property type="match status" value="1"/>
</dbReference>
<dbReference type="InterPro" id="IPR041616">
    <property type="entry name" value="PheRS_beta_core"/>
</dbReference>
<evidence type="ECO:0000256" key="2">
    <source>
        <dbReference type="ARBA" id="ARBA00004496"/>
    </source>
</evidence>
<dbReference type="PANTHER" id="PTHR10947">
    <property type="entry name" value="PHENYLALANYL-TRNA SYNTHETASE BETA CHAIN AND LEUCINE-RICH REPEAT-CONTAINING PROTEIN 47"/>
    <property type="match status" value="1"/>
</dbReference>
<dbReference type="InterPro" id="IPR005146">
    <property type="entry name" value="B3/B4_tRNA-bd"/>
</dbReference>
<dbReference type="InterPro" id="IPR040659">
    <property type="entry name" value="PhetRS_B1"/>
</dbReference>
<keyword evidence="11" id="KW-0460">Magnesium</keyword>
<evidence type="ECO:0000256" key="4">
    <source>
        <dbReference type="ARBA" id="ARBA00012814"/>
    </source>
</evidence>
<evidence type="ECO:0000256" key="3">
    <source>
        <dbReference type="ARBA" id="ARBA00007438"/>
    </source>
</evidence>
<accession>A0A177AVZ2</accession>
<evidence type="ECO:0000256" key="11">
    <source>
        <dbReference type="ARBA" id="ARBA00022842"/>
    </source>
</evidence>
<evidence type="ECO:0000256" key="9">
    <source>
        <dbReference type="ARBA" id="ARBA00022741"/>
    </source>
</evidence>
<evidence type="ECO:0000313" key="16">
    <source>
        <dbReference type="EMBL" id="OAF66187.1"/>
    </source>
</evidence>
<evidence type="ECO:0000256" key="10">
    <source>
        <dbReference type="ARBA" id="ARBA00022840"/>
    </source>
</evidence>
<keyword evidence="9" id="KW-0547">Nucleotide-binding</keyword>
<keyword evidence="6" id="KW-0963">Cytoplasm</keyword>
<evidence type="ECO:0000313" key="17">
    <source>
        <dbReference type="Proteomes" id="UP000078046"/>
    </source>
</evidence>
<organism evidence="16 17">
    <name type="scientific">Intoshia linei</name>
    <dbReference type="NCBI Taxonomy" id="1819745"/>
    <lineage>
        <taxon>Eukaryota</taxon>
        <taxon>Metazoa</taxon>
        <taxon>Spiralia</taxon>
        <taxon>Lophotrochozoa</taxon>
        <taxon>Mesozoa</taxon>
        <taxon>Orthonectida</taxon>
        <taxon>Rhopaluridae</taxon>
        <taxon>Intoshia</taxon>
    </lineage>
</organism>
<dbReference type="InterPro" id="IPR045060">
    <property type="entry name" value="Phe-tRNA-ligase_IIc_bsu"/>
</dbReference>
<dbReference type="GO" id="GO:0000287">
    <property type="term" value="F:magnesium ion binding"/>
    <property type="evidence" value="ECO:0007669"/>
    <property type="project" value="InterPro"/>
</dbReference>
<dbReference type="OrthoDB" id="1698572at2759"/>
<dbReference type="Gene3D" id="3.30.56.10">
    <property type="match status" value="2"/>
</dbReference>
<protein>
    <recommendedName>
        <fullName evidence="5">Phenylalanine--tRNA ligase beta subunit</fullName>
        <ecNumber evidence="4">6.1.1.20</ecNumber>
    </recommendedName>
    <alternativeName>
        <fullName evidence="14">Phenylalanyl-tRNA synthetase beta subunit</fullName>
    </alternativeName>
</protein>
<dbReference type="Gene3D" id="3.30.930.10">
    <property type="entry name" value="Bira Bifunctional Protein, Domain 2"/>
    <property type="match status" value="1"/>
</dbReference>
<dbReference type="CDD" id="cd00769">
    <property type="entry name" value="PheRS_beta_core"/>
    <property type="match status" value="1"/>
</dbReference>
<dbReference type="SUPFAM" id="SSF55681">
    <property type="entry name" value="Class II aaRS and biotin synthetases"/>
    <property type="match status" value="1"/>
</dbReference>
<dbReference type="NCBIfam" id="TIGR00471">
    <property type="entry name" value="pheT_arch"/>
    <property type="match status" value="1"/>
</dbReference>
<evidence type="ECO:0000256" key="1">
    <source>
        <dbReference type="ARBA" id="ARBA00001946"/>
    </source>
</evidence>
<dbReference type="AlphaFoldDB" id="A0A177AVZ2"/>
<dbReference type="Proteomes" id="UP000078046">
    <property type="component" value="Unassembled WGS sequence"/>
</dbReference>
<comment type="similarity">
    <text evidence="3">Belongs to the phenylalanyl-tRNA synthetase beta subunit family. Type 2 subfamily.</text>
</comment>
<evidence type="ECO:0000256" key="5">
    <source>
        <dbReference type="ARBA" id="ARBA00017032"/>
    </source>
</evidence>
<dbReference type="Gene3D" id="3.50.40.10">
    <property type="entry name" value="Phenylalanyl-trna Synthetase, Chain B, domain 3"/>
    <property type="match status" value="1"/>
</dbReference>
<dbReference type="EMBL" id="LWCA01001009">
    <property type="protein sequence ID" value="OAF66187.1"/>
    <property type="molecule type" value="Genomic_DNA"/>
</dbReference>
<gene>
    <name evidence="16" type="ORF">A3Q56_06102</name>
</gene>
<comment type="caution">
    <text evidence="16">The sequence shown here is derived from an EMBL/GenBank/DDBJ whole genome shotgun (WGS) entry which is preliminary data.</text>
</comment>
<dbReference type="GO" id="GO:0005524">
    <property type="term" value="F:ATP binding"/>
    <property type="evidence" value="ECO:0007669"/>
    <property type="project" value="UniProtKB-KW"/>
</dbReference>
<dbReference type="Pfam" id="PF03484">
    <property type="entry name" value="B5"/>
    <property type="match status" value="1"/>
</dbReference>
<dbReference type="EC" id="6.1.1.20" evidence="4"/>
<dbReference type="InterPro" id="IPR045864">
    <property type="entry name" value="aa-tRNA-synth_II/BPL/LPL"/>
</dbReference>
<keyword evidence="12" id="KW-0648">Protein biosynthesis</keyword>
<comment type="subcellular location">
    <subcellularLocation>
        <location evidence="2">Cytoplasm</location>
    </subcellularLocation>
</comment>
<dbReference type="InterPro" id="IPR009061">
    <property type="entry name" value="DNA-bd_dom_put_sf"/>
</dbReference>
<dbReference type="FunFam" id="3.50.40.10:FF:000002">
    <property type="entry name" value="phenylalanine--tRNA ligase beta subunit"/>
    <property type="match status" value="1"/>
</dbReference>
<dbReference type="Pfam" id="PF17759">
    <property type="entry name" value="tRNA_synthFbeta"/>
    <property type="match status" value="1"/>
</dbReference>
<evidence type="ECO:0000256" key="14">
    <source>
        <dbReference type="ARBA" id="ARBA00033189"/>
    </source>
</evidence>
<dbReference type="Pfam" id="PF03483">
    <property type="entry name" value="B3_4"/>
    <property type="match status" value="1"/>
</dbReference>
<evidence type="ECO:0000259" key="15">
    <source>
        <dbReference type="PROSITE" id="PS51483"/>
    </source>
</evidence>
<evidence type="ECO:0000256" key="8">
    <source>
        <dbReference type="ARBA" id="ARBA00022723"/>
    </source>
</evidence>
<dbReference type="PROSITE" id="PS51483">
    <property type="entry name" value="B5"/>
    <property type="match status" value="1"/>
</dbReference>
<dbReference type="GO" id="GO:0009328">
    <property type="term" value="C:phenylalanine-tRNA ligase complex"/>
    <property type="evidence" value="ECO:0007669"/>
    <property type="project" value="TreeGrafter"/>
</dbReference>
<dbReference type="InterPro" id="IPR004531">
    <property type="entry name" value="Phe-tRNA-synth_IIc_bsu_arc_euk"/>
</dbReference>
<dbReference type="SUPFAM" id="SSF46955">
    <property type="entry name" value="Putative DNA-binding domain"/>
    <property type="match status" value="2"/>
</dbReference>
<keyword evidence="13" id="KW-0030">Aminoacyl-tRNA synthetase</keyword>
<dbReference type="GO" id="GO:0003723">
    <property type="term" value="F:RNA binding"/>
    <property type="evidence" value="ECO:0007669"/>
    <property type="project" value="InterPro"/>
</dbReference>
<keyword evidence="10" id="KW-0067">ATP-binding</keyword>
<dbReference type="SUPFAM" id="SSF56037">
    <property type="entry name" value="PheT/TilS domain"/>
    <property type="match status" value="1"/>
</dbReference>
<feature type="domain" description="B5" evidence="15">
    <location>
        <begin position="294"/>
        <end position="370"/>
    </location>
</feature>
<name>A0A177AVZ2_9BILA</name>
<dbReference type="InterPro" id="IPR020825">
    <property type="entry name" value="Phe-tRNA_synthase-like_B3/B4"/>
</dbReference>
<keyword evidence="8" id="KW-0479">Metal-binding</keyword>
<dbReference type="SMART" id="SM00874">
    <property type="entry name" value="B5"/>
    <property type="match status" value="1"/>
</dbReference>